<evidence type="ECO:0000313" key="2">
    <source>
        <dbReference type="EMBL" id="KAF4131550.1"/>
    </source>
</evidence>
<dbReference type="AlphaFoldDB" id="A0A8S9TSR7"/>
<gene>
    <name evidence="2" type="ORF">GN958_ATG19261</name>
</gene>
<protein>
    <submittedName>
        <fullName evidence="2">Uncharacterized protein</fullName>
    </submittedName>
</protein>
<evidence type="ECO:0000256" key="1">
    <source>
        <dbReference type="SAM" id="MobiDB-lite"/>
    </source>
</evidence>
<accession>A0A8S9TSR7</accession>
<evidence type="ECO:0000313" key="3">
    <source>
        <dbReference type="Proteomes" id="UP000704712"/>
    </source>
</evidence>
<organism evidence="2 3">
    <name type="scientific">Phytophthora infestans</name>
    <name type="common">Potato late blight agent</name>
    <name type="synonym">Botrytis infestans</name>
    <dbReference type="NCBI Taxonomy" id="4787"/>
    <lineage>
        <taxon>Eukaryota</taxon>
        <taxon>Sar</taxon>
        <taxon>Stramenopiles</taxon>
        <taxon>Oomycota</taxon>
        <taxon>Peronosporomycetes</taxon>
        <taxon>Peronosporales</taxon>
        <taxon>Peronosporaceae</taxon>
        <taxon>Phytophthora</taxon>
    </lineage>
</organism>
<sequence length="221" mass="24413">MPGGDTRPNEVGQDRNVTGHDGELRGSVTFGVEEWQDERMQRAGRTRQIQVRDCLRSGNQERQYDAVSRNGIHRYGVERVQVVGQPHRLRTVVLDGICDDRLVRGEGSGRQESLAWAMTFKHPTSMLAAVITKDKHKKPVSGEVDVSLAAATPAVTAAHMAIAISTSKSLEIKAVVAVERVEDASETPAPKRYRRRHCEVEGCTKFVLFNNCGSGHSGRRL</sequence>
<feature type="region of interest" description="Disordered" evidence="1">
    <location>
        <begin position="1"/>
        <end position="24"/>
    </location>
</feature>
<dbReference type="EMBL" id="JAACNO010002727">
    <property type="protein sequence ID" value="KAF4131550.1"/>
    <property type="molecule type" value="Genomic_DNA"/>
</dbReference>
<reference evidence="2" key="1">
    <citation type="submission" date="2020-03" db="EMBL/GenBank/DDBJ databases">
        <title>Hybrid Assembly of Korean Phytophthora infestans isolates.</title>
        <authorList>
            <person name="Prokchorchik M."/>
            <person name="Lee Y."/>
            <person name="Seo J."/>
            <person name="Cho J.-H."/>
            <person name="Park Y.-E."/>
            <person name="Jang D.-C."/>
            <person name="Im J.-S."/>
            <person name="Choi J.-G."/>
            <person name="Park H.-J."/>
            <person name="Lee G.-B."/>
            <person name="Lee Y.-G."/>
            <person name="Hong S.-Y."/>
            <person name="Cho K."/>
            <person name="Sohn K.H."/>
        </authorList>
    </citation>
    <scope>NUCLEOTIDE SEQUENCE</scope>
    <source>
        <strain evidence="2">KR_2_A2</strain>
    </source>
</reference>
<proteinExistence type="predicted"/>
<name>A0A8S9TSR7_PHYIN</name>
<dbReference type="Proteomes" id="UP000704712">
    <property type="component" value="Unassembled WGS sequence"/>
</dbReference>
<comment type="caution">
    <text evidence="2">The sequence shown here is derived from an EMBL/GenBank/DDBJ whole genome shotgun (WGS) entry which is preliminary data.</text>
</comment>